<dbReference type="Gene3D" id="3.30.710.10">
    <property type="entry name" value="Potassium Channel Kv1.1, Chain A"/>
    <property type="match status" value="1"/>
</dbReference>
<reference evidence="2" key="2">
    <citation type="submission" date="2021-08" db="EMBL/GenBank/DDBJ databases">
        <authorList>
            <person name="Gostincar C."/>
            <person name="Sun X."/>
            <person name="Song Z."/>
            <person name="Gunde-Cimerman N."/>
        </authorList>
    </citation>
    <scope>NUCLEOTIDE SEQUENCE</scope>
    <source>
        <strain evidence="2">EXF-9298</strain>
    </source>
</reference>
<dbReference type="Pfam" id="PF00651">
    <property type="entry name" value="BTB"/>
    <property type="match status" value="1"/>
</dbReference>
<accession>A0A9P8FB86</accession>
<comment type="caution">
    <text evidence="2">The sequence shown here is derived from an EMBL/GenBank/DDBJ whole genome shotgun (WGS) entry which is preliminary data.</text>
</comment>
<proteinExistence type="predicted"/>
<feature type="domain" description="BTB" evidence="1">
    <location>
        <begin position="22"/>
        <end position="89"/>
    </location>
</feature>
<gene>
    <name evidence="2" type="ORF">KCU98_g16057</name>
</gene>
<evidence type="ECO:0000259" key="1">
    <source>
        <dbReference type="PROSITE" id="PS50097"/>
    </source>
</evidence>
<feature type="non-terminal residue" evidence="2">
    <location>
        <position position="1"/>
    </location>
</feature>
<dbReference type="EMBL" id="JAHFXS010003559">
    <property type="protein sequence ID" value="KAG9967937.1"/>
    <property type="molecule type" value="Genomic_DNA"/>
</dbReference>
<dbReference type="Proteomes" id="UP000729357">
    <property type="component" value="Unassembled WGS sequence"/>
</dbReference>
<evidence type="ECO:0000313" key="2">
    <source>
        <dbReference type="EMBL" id="KAG9967937.1"/>
    </source>
</evidence>
<dbReference type="SUPFAM" id="SSF54695">
    <property type="entry name" value="POZ domain"/>
    <property type="match status" value="1"/>
</dbReference>
<protein>
    <recommendedName>
        <fullName evidence="1">BTB domain-containing protein</fullName>
    </recommendedName>
</protein>
<keyword evidence="3" id="KW-1185">Reference proteome</keyword>
<dbReference type="InterPro" id="IPR000210">
    <property type="entry name" value="BTB/POZ_dom"/>
</dbReference>
<sequence length="282" mass="31979">MPPSGSRHKGTSHLSYVYSPIVTVCVGIERKRFCVHKELICTKSTFFDKALNGSFMEAKSLTVRLEHVSVPLFSIFVSWAYDGRLVYVLPSEGNTTAAEDFFPLLCQTPASLEVDEDDASTWPLDIIAKLYILGDYLDSQQFKNNVISAIDGPFTWNRGLNDADVPTNALIKFVYEKTPSKSPLRDLMVDLMVYGQTWGQPTETWEDLPPEFMAKVMGFLGRRLPWKQCSGCYSRAIARNNLSDANADGMHLTDDRASFADSECFYHEHETKEEREECRQEE</sequence>
<dbReference type="PANTHER" id="PTHR47843">
    <property type="entry name" value="BTB DOMAIN-CONTAINING PROTEIN-RELATED"/>
    <property type="match status" value="1"/>
</dbReference>
<evidence type="ECO:0000313" key="3">
    <source>
        <dbReference type="Proteomes" id="UP000729357"/>
    </source>
</evidence>
<dbReference type="PROSITE" id="PS50097">
    <property type="entry name" value="BTB"/>
    <property type="match status" value="1"/>
</dbReference>
<dbReference type="AlphaFoldDB" id="A0A9P8FB86"/>
<dbReference type="InterPro" id="IPR011333">
    <property type="entry name" value="SKP1/BTB/POZ_sf"/>
</dbReference>
<name>A0A9P8FB86_AURME</name>
<organism evidence="2 3">
    <name type="scientific">Aureobasidium melanogenum</name>
    <name type="common">Aureobasidium pullulans var. melanogenum</name>
    <dbReference type="NCBI Taxonomy" id="46634"/>
    <lineage>
        <taxon>Eukaryota</taxon>
        <taxon>Fungi</taxon>
        <taxon>Dikarya</taxon>
        <taxon>Ascomycota</taxon>
        <taxon>Pezizomycotina</taxon>
        <taxon>Dothideomycetes</taxon>
        <taxon>Dothideomycetidae</taxon>
        <taxon>Dothideales</taxon>
        <taxon>Saccotheciaceae</taxon>
        <taxon>Aureobasidium</taxon>
    </lineage>
</organism>
<dbReference type="CDD" id="cd18186">
    <property type="entry name" value="BTB_POZ_ZBTB_KLHL-like"/>
    <property type="match status" value="1"/>
</dbReference>
<reference evidence="2" key="1">
    <citation type="journal article" date="2021" name="J Fungi (Basel)">
        <title>Virulence traits and population genomics of the black yeast Aureobasidium melanogenum.</title>
        <authorList>
            <person name="Cernosa A."/>
            <person name="Sun X."/>
            <person name="Gostincar C."/>
            <person name="Fang C."/>
            <person name="Gunde-Cimerman N."/>
            <person name="Song Z."/>
        </authorList>
    </citation>
    <scope>NUCLEOTIDE SEQUENCE</scope>
    <source>
        <strain evidence="2">EXF-9298</strain>
    </source>
</reference>
<dbReference type="PANTHER" id="PTHR47843:SF2">
    <property type="entry name" value="BTB DOMAIN-CONTAINING PROTEIN"/>
    <property type="match status" value="1"/>
</dbReference>